<comment type="caution">
    <text evidence="1">The sequence shown here is derived from an EMBL/GenBank/DDBJ whole genome shotgun (WGS) entry which is preliminary data.</text>
</comment>
<name>A0A0F9MWG9_9ZZZZ</name>
<proteinExistence type="predicted"/>
<evidence type="ECO:0000313" key="1">
    <source>
        <dbReference type="EMBL" id="KKM73587.1"/>
    </source>
</evidence>
<gene>
    <name evidence="1" type="ORF">LCGC14_1408960</name>
</gene>
<accession>A0A0F9MWG9</accession>
<dbReference type="AlphaFoldDB" id="A0A0F9MWG9"/>
<sequence length="93" mass="10930">MKKIELTYFNNKPIVWLTWAERENGLIELRAVSLTEKHAEYSLGTTKEEVTRQAHNKVIRVWSEKREAEHLYGYGMTKELIALARRSLPREGD</sequence>
<protein>
    <submittedName>
        <fullName evidence="1">Uncharacterized protein</fullName>
    </submittedName>
</protein>
<organism evidence="1">
    <name type="scientific">marine sediment metagenome</name>
    <dbReference type="NCBI Taxonomy" id="412755"/>
    <lineage>
        <taxon>unclassified sequences</taxon>
        <taxon>metagenomes</taxon>
        <taxon>ecological metagenomes</taxon>
    </lineage>
</organism>
<reference evidence="1" key="1">
    <citation type="journal article" date="2015" name="Nature">
        <title>Complex archaea that bridge the gap between prokaryotes and eukaryotes.</title>
        <authorList>
            <person name="Spang A."/>
            <person name="Saw J.H."/>
            <person name="Jorgensen S.L."/>
            <person name="Zaremba-Niedzwiedzka K."/>
            <person name="Martijn J."/>
            <person name="Lind A.E."/>
            <person name="van Eijk R."/>
            <person name="Schleper C."/>
            <person name="Guy L."/>
            <person name="Ettema T.J."/>
        </authorList>
    </citation>
    <scope>NUCLEOTIDE SEQUENCE</scope>
</reference>
<dbReference type="EMBL" id="LAZR01009279">
    <property type="protein sequence ID" value="KKM73587.1"/>
    <property type="molecule type" value="Genomic_DNA"/>
</dbReference>